<dbReference type="Pfam" id="PF03245">
    <property type="entry name" value="Phage_lysis"/>
    <property type="match status" value="1"/>
</dbReference>
<dbReference type="GO" id="GO:0044659">
    <property type="term" value="P:viral release from host cell by cytolysis"/>
    <property type="evidence" value="ECO:0007669"/>
    <property type="project" value="InterPro"/>
</dbReference>
<keyword evidence="1" id="KW-1133">Transmembrane helix</keyword>
<proteinExistence type="predicted"/>
<evidence type="ECO:0000256" key="1">
    <source>
        <dbReference type="SAM" id="Phobius"/>
    </source>
</evidence>
<reference evidence="2" key="1">
    <citation type="submission" date="2024-02" db="EMBL/GenBank/DDBJ databases">
        <authorList>
            <consortium name="Clinical and Environmental Microbiology Branch: Whole genome sequencing antimicrobial resistance pathogens in the healthcare setting"/>
        </authorList>
    </citation>
    <scope>NUCLEOTIDE SEQUENCE</scope>
    <source>
        <strain evidence="2">2021GO-0154</strain>
    </source>
</reference>
<organism evidence="2">
    <name type="scientific">Providencia stuartii</name>
    <dbReference type="NCBI Taxonomy" id="588"/>
    <lineage>
        <taxon>Bacteria</taxon>
        <taxon>Pseudomonadati</taxon>
        <taxon>Pseudomonadota</taxon>
        <taxon>Gammaproteobacteria</taxon>
        <taxon>Enterobacterales</taxon>
        <taxon>Morganellaceae</taxon>
        <taxon>Providencia</taxon>
    </lineage>
</organism>
<evidence type="ECO:0000313" key="2">
    <source>
        <dbReference type="EMBL" id="EMJ5135425.1"/>
    </source>
</evidence>
<keyword evidence="1" id="KW-0812">Transmembrane</keyword>
<dbReference type="InterPro" id="IPR004929">
    <property type="entry name" value="I-spanin"/>
</dbReference>
<gene>
    <name evidence="2" type="ORF">RG298_003178</name>
</gene>
<name>A0AAI9GK28_PROST</name>
<accession>A0AAI9GK28</accession>
<dbReference type="AlphaFoldDB" id="A0AAI9GK28"/>
<protein>
    <submittedName>
        <fullName evidence="2">Lysis protein</fullName>
    </submittedName>
</protein>
<sequence>MMNKSGFSTYLVIGLALLVIVGKWHYDKKIAVQTAMHETTITAIALEAKMHSDAVIERMKSAQRAAAELDTEYSGKLKHELNENDRLRRSLANGDKRLRFAKADLATCKLSASRNTSSGSVGDGTEIRFSAEAGQLIYDIRAGIISDQAKLDYWQARAIKLENQCRLTP</sequence>
<comment type="caution">
    <text evidence="2">The sequence shown here is derived from an EMBL/GenBank/DDBJ whole genome shotgun (WGS) entry which is preliminary data.</text>
</comment>
<dbReference type="EMBL" id="ABMABF030000011">
    <property type="protein sequence ID" value="EMJ5135425.1"/>
    <property type="molecule type" value="Genomic_DNA"/>
</dbReference>
<keyword evidence="1" id="KW-0472">Membrane</keyword>
<feature type="transmembrane region" description="Helical" evidence="1">
    <location>
        <begin position="7"/>
        <end position="26"/>
    </location>
</feature>